<keyword evidence="7" id="KW-0333">Golgi apparatus</keyword>
<comment type="subcellular location">
    <subcellularLocation>
        <location evidence="1">Endomembrane system</location>
    </subcellularLocation>
    <subcellularLocation>
        <location evidence="7">Golgi apparatus</location>
    </subcellularLocation>
</comment>
<dbReference type="Proteomes" id="UP001362899">
    <property type="component" value="Unassembled WGS sequence"/>
</dbReference>
<accession>A0AAV5RN05</accession>
<feature type="compositionally biased region" description="Basic residues" evidence="8">
    <location>
        <begin position="821"/>
        <end position="838"/>
    </location>
</feature>
<dbReference type="EMBL" id="BTGC01000008">
    <property type="protein sequence ID" value="GMM52512.1"/>
    <property type="molecule type" value="Genomic_DNA"/>
</dbReference>
<evidence type="ECO:0000256" key="4">
    <source>
        <dbReference type="ARBA" id="ARBA00022737"/>
    </source>
</evidence>
<dbReference type="GO" id="GO:0010008">
    <property type="term" value="C:endosome membrane"/>
    <property type="evidence" value="ECO:0007669"/>
    <property type="project" value="TreeGrafter"/>
</dbReference>
<comment type="caution">
    <text evidence="10">The sequence shown here is derived from an EMBL/GenBank/DDBJ whole genome shotgun (WGS) entry which is preliminary data.</text>
</comment>
<reference evidence="10 11" key="1">
    <citation type="journal article" date="2023" name="Elife">
        <title>Identification of key yeast species and microbe-microbe interactions impacting larval growth of Drosophila in the wild.</title>
        <authorList>
            <person name="Mure A."/>
            <person name="Sugiura Y."/>
            <person name="Maeda R."/>
            <person name="Honda K."/>
            <person name="Sakurai N."/>
            <person name="Takahashi Y."/>
            <person name="Watada M."/>
            <person name="Katoh T."/>
            <person name="Gotoh A."/>
            <person name="Gotoh Y."/>
            <person name="Taniguchi I."/>
            <person name="Nakamura K."/>
            <person name="Hayashi T."/>
            <person name="Katayama T."/>
            <person name="Uemura T."/>
            <person name="Hattori Y."/>
        </authorList>
    </citation>
    <scope>NUCLEOTIDE SEQUENCE [LARGE SCALE GENOMIC DNA]</scope>
    <source>
        <strain evidence="10 11">SB-73</strain>
    </source>
</reference>
<evidence type="ECO:0000259" key="9">
    <source>
        <dbReference type="Pfam" id="PF01602"/>
    </source>
</evidence>
<proteinExistence type="inferred from homology"/>
<name>A0AAV5RN05_STABA</name>
<comment type="subunit">
    <text evidence="7">Adaptor protein complex 3 (AP-3) is a heterotetramer.</text>
</comment>
<keyword evidence="5 7" id="KW-0653">Protein transport</keyword>
<comment type="function">
    <text evidence="7">Part of the AP-3 complex, an adaptor-related complex which is not clathrin-associated. The complex is associated with the Golgi region as well as more peripheral structures. It facilitates the budding of vesicles from the Golgi membrane.</text>
</comment>
<dbReference type="PIRSF" id="PIRSF037092">
    <property type="entry name" value="AP3_complex_delta"/>
    <property type="match status" value="1"/>
</dbReference>
<keyword evidence="4" id="KW-0677">Repeat</keyword>
<gene>
    <name evidence="10" type="ORF">DASB73_034750</name>
</gene>
<evidence type="ECO:0000256" key="8">
    <source>
        <dbReference type="SAM" id="MobiDB-lite"/>
    </source>
</evidence>
<dbReference type="InterPro" id="IPR016024">
    <property type="entry name" value="ARM-type_fold"/>
</dbReference>
<keyword evidence="6" id="KW-0472">Membrane</keyword>
<dbReference type="GO" id="GO:0030123">
    <property type="term" value="C:AP-3 adaptor complex"/>
    <property type="evidence" value="ECO:0007669"/>
    <property type="project" value="InterPro"/>
</dbReference>
<organism evidence="10 11">
    <name type="scientific">Starmerella bacillaris</name>
    <name type="common">Yeast</name>
    <name type="synonym">Candida zemplinina</name>
    <dbReference type="NCBI Taxonomy" id="1247836"/>
    <lineage>
        <taxon>Eukaryota</taxon>
        <taxon>Fungi</taxon>
        <taxon>Dikarya</taxon>
        <taxon>Ascomycota</taxon>
        <taxon>Saccharomycotina</taxon>
        <taxon>Dipodascomycetes</taxon>
        <taxon>Dipodascales</taxon>
        <taxon>Trichomonascaceae</taxon>
        <taxon>Starmerella</taxon>
    </lineage>
</organism>
<evidence type="ECO:0000256" key="2">
    <source>
        <dbReference type="ARBA" id="ARBA00006613"/>
    </source>
</evidence>
<evidence type="ECO:0000313" key="11">
    <source>
        <dbReference type="Proteomes" id="UP001362899"/>
    </source>
</evidence>
<dbReference type="InterPro" id="IPR017105">
    <property type="entry name" value="AP3_complex_dsu"/>
</dbReference>
<evidence type="ECO:0000256" key="5">
    <source>
        <dbReference type="ARBA" id="ARBA00022927"/>
    </source>
</evidence>
<evidence type="ECO:0000256" key="1">
    <source>
        <dbReference type="ARBA" id="ARBA00004308"/>
    </source>
</evidence>
<dbReference type="PANTHER" id="PTHR22781:SF12">
    <property type="entry name" value="AP-3 COMPLEX SUBUNIT DELTA-1"/>
    <property type="match status" value="1"/>
</dbReference>
<feature type="domain" description="Clathrin/coatomer adaptor adaptin-like N-terminal" evidence="9">
    <location>
        <begin position="32"/>
        <end position="617"/>
    </location>
</feature>
<evidence type="ECO:0000256" key="3">
    <source>
        <dbReference type="ARBA" id="ARBA00022448"/>
    </source>
</evidence>
<dbReference type="Pfam" id="PF01602">
    <property type="entry name" value="Adaptin_N"/>
    <property type="match status" value="1"/>
</dbReference>
<dbReference type="Gene3D" id="1.25.10.10">
    <property type="entry name" value="Leucine-rich Repeat Variant"/>
    <property type="match status" value="1"/>
</dbReference>
<keyword evidence="3 7" id="KW-0813">Transport</keyword>
<dbReference type="AlphaFoldDB" id="A0AAV5RN05"/>
<evidence type="ECO:0000256" key="7">
    <source>
        <dbReference type="PIRNR" id="PIRNR037092"/>
    </source>
</evidence>
<dbReference type="InterPro" id="IPR011989">
    <property type="entry name" value="ARM-like"/>
</dbReference>
<dbReference type="InterPro" id="IPR002553">
    <property type="entry name" value="Clathrin/coatomer_adapt-like_N"/>
</dbReference>
<evidence type="ECO:0000256" key="6">
    <source>
        <dbReference type="ARBA" id="ARBA00023136"/>
    </source>
</evidence>
<dbReference type="SUPFAM" id="SSF48371">
    <property type="entry name" value="ARM repeat"/>
    <property type="match status" value="1"/>
</dbReference>
<comment type="similarity">
    <text evidence="2 7">Belongs to the adaptor complexes large subunit family.</text>
</comment>
<feature type="region of interest" description="Disordered" evidence="8">
    <location>
        <begin position="805"/>
        <end position="838"/>
    </location>
</feature>
<protein>
    <recommendedName>
        <fullName evidence="7">AP-3 complex subunit delta</fullName>
    </recommendedName>
</protein>
<keyword evidence="11" id="KW-1185">Reference proteome</keyword>
<dbReference type="PANTHER" id="PTHR22781">
    <property type="entry name" value="DELTA ADAPTIN-RELATED"/>
    <property type="match status" value="1"/>
</dbReference>
<dbReference type="GO" id="GO:0006623">
    <property type="term" value="P:protein targeting to vacuole"/>
    <property type="evidence" value="ECO:0007669"/>
    <property type="project" value="TreeGrafter"/>
</dbReference>
<dbReference type="GO" id="GO:0006896">
    <property type="term" value="P:Golgi to vacuole transport"/>
    <property type="evidence" value="ECO:0007669"/>
    <property type="project" value="TreeGrafter"/>
</dbReference>
<dbReference type="GO" id="GO:0005794">
    <property type="term" value="C:Golgi apparatus"/>
    <property type="evidence" value="ECO:0007669"/>
    <property type="project" value="UniProtKB-SubCell"/>
</dbReference>
<evidence type="ECO:0000313" key="10">
    <source>
        <dbReference type="EMBL" id="GMM52512.1"/>
    </source>
</evidence>
<sequence>MSRKSPFGFLFGKNLENLISGIRRRKDEDEKEAFIHEVISECREEVRSPDYDIKTMAVLKLAYLEMLGYDMTWAGFHVIEVMASPAFQQKRIGYIAAMQSFRGDSELLMLVTNLLKMDLVNKNIHTVGVALSGLATIVTPLLAQDVSDDIMRMLSHSNARIRQKAVLALHKITLQYPDIFPQALERISDLLDSAQTELTQAIQAGQAGQDEQYERDQTAVISTAVSVVGEMAYRAESLSQLIELTPRLFAVFVSSKHNWTLIKILKVFLLFSLHEPKVRPKFLPAIKSIMQETESMSVVYECLNCIICGKMVDEDDFELASLLMAHIVLLINGETSLSSQSSLGSLGLVSSEGYKIDWSGDANLRFVALKLLVKMAEINPDFVPNELLASVMATRQRDPALLKRVLALAVASVNDDNFFDIVENLMQLRESFTESESQSLLDIDIDVIKTISALGAVRNYEHVPDFKWYVGVLGKLCMDSYSEVLSSRLLDIAIRVQDAETREAVVETCYSWLSSRVNSSSNKMMLNMAAVFWFIIGEYPTQQVLDNLEDLVKLAALFPIPDVITSLTKLMSKQVARSHFVELDLLKLLIAYLEPLCTNFDFEIQERACESLEVFKLALNTPEKATEILGSELRDMFSCYELVTVAPGTQKKIQPPSNLDLDTPIMNLNLEDDSENPENGNLDLDLDLDLNLNLNGDKEHLFRSSETYSQNYTDANPDLVGQYDQADQFESLESAAPNAENPENPENSNLSQIFDLNAKPTMDTLFAIPKSTQRAKPAKKKVVVAQDATIDGPVIEEEKKTTIFNQPLKNGSLIQPDDKVKVRHKKKSKKNHTKSQPL</sequence>